<evidence type="ECO:0000256" key="3">
    <source>
        <dbReference type="ARBA" id="ARBA00022723"/>
    </source>
</evidence>
<accession>A0A139ACZ2</accession>
<dbReference type="InterPro" id="IPR001567">
    <property type="entry name" value="Pept_M3A_M3B_dom"/>
</dbReference>
<dbReference type="Proteomes" id="UP000070544">
    <property type="component" value="Unassembled WGS sequence"/>
</dbReference>
<dbReference type="CDD" id="cd06455">
    <property type="entry name" value="M3A_TOP"/>
    <property type="match status" value="1"/>
</dbReference>
<dbReference type="FunFam" id="3.40.390.10:FF:000006">
    <property type="entry name" value="Thimet oligopeptidase 1"/>
    <property type="match status" value="1"/>
</dbReference>
<comment type="similarity">
    <text evidence="1 7">Belongs to the peptidase M3 family.</text>
</comment>
<keyword evidence="4 7" id="KW-0378">Hydrolase</keyword>
<evidence type="ECO:0000256" key="7">
    <source>
        <dbReference type="RuleBase" id="RU003435"/>
    </source>
</evidence>
<dbReference type="SUPFAM" id="SSF55486">
    <property type="entry name" value="Metalloproteases ('zincins'), catalytic domain"/>
    <property type="match status" value="1"/>
</dbReference>
<dbReference type="PANTHER" id="PTHR11804:SF84">
    <property type="entry name" value="SACCHAROLYSIN"/>
    <property type="match status" value="1"/>
</dbReference>
<sequence length="754" mass="85559">MLLVAQRRVHRIFVNTRSTDFIQSRNVASSSRFQIGFLSRNPSTSRTPSSQNQHRTIMVASDAKPRPNPLDMSPTPEGVETLADRLIADGKAVDDEIAVIPLGEAKADFSTVFEKMSAVENVMEASSANVHFWQYVSTEKSVREASMAADKKMRDFAVESGMREDVYLRVQEAFQSVKAKINTHGPEDIRFAEKVELDYRRNGLALPKDVREQLTVMKKRMSELSIAFSKNVNEDETSLLFTKEELEGMPEDYFAGLKKEDKDGKEFYRVTMKASVTAGYPDIIPAMRMCRRESTRKALDFANTARCEANVENMTEMVNLRRRVANLMGYPNHAAFRLEVKMAKTPKEVTEFLDDLTARLIPYAEKELSVLLEIKRKEKEERREVYDGKINSWDFNYYNRMLLEKEYEVDDQAIKQYFSLSTVTDGMLDIYQEVLGLKCVEIPSAPTWHPDVRLIEVSDALSGEFIGQFYLDLFPRDNKYTHAACFGLVPGFVSKDGSRQHPVAAMVANFSKPTADKPSLLKHDEVVTYFHELGHVFHQMLALTKHARFHGTRVERDFVEAPSQMLENWCWQPEILHRLSKHHETGEHLPAAVVEKLVRAKNVNAGLLNLRQIFFGRFDMAIHTLSDEASEDALDIKKLYLDLRESVTLIPGQPETYGAATFGHLMGGYDAGYYGYLWSQVFSADMFMSRFKSEGILNPATGKSYRSEILRPGGSKDGMDMLVGFLGRRPEMDPFLVSLGLKSLPAGVDKRAAL</sequence>
<dbReference type="AlphaFoldDB" id="A0A139ACZ2"/>
<keyword evidence="6 7" id="KW-0482">Metalloprotease</keyword>
<reference evidence="9 10" key="1">
    <citation type="journal article" date="2015" name="Genome Biol. Evol.">
        <title>Phylogenomic analyses indicate that early fungi evolved digesting cell walls of algal ancestors of land plants.</title>
        <authorList>
            <person name="Chang Y."/>
            <person name="Wang S."/>
            <person name="Sekimoto S."/>
            <person name="Aerts A.L."/>
            <person name="Choi C."/>
            <person name="Clum A."/>
            <person name="LaButti K.M."/>
            <person name="Lindquist E.A."/>
            <person name="Yee Ngan C."/>
            <person name="Ohm R.A."/>
            <person name="Salamov A.A."/>
            <person name="Grigoriev I.V."/>
            <person name="Spatafora J.W."/>
            <person name="Berbee M.L."/>
        </authorList>
    </citation>
    <scope>NUCLEOTIDE SEQUENCE [LARGE SCALE GENOMIC DNA]</scope>
    <source>
        <strain evidence="9 10">JEL478</strain>
    </source>
</reference>
<evidence type="ECO:0000313" key="9">
    <source>
        <dbReference type="EMBL" id="KXS14454.1"/>
    </source>
</evidence>
<dbReference type="OMA" id="KNFQSAM"/>
<keyword evidence="2 7" id="KW-0645">Protease</keyword>
<evidence type="ECO:0000313" key="10">
    <source>
        <dbReference type="Proteomes" id="UP000070544"/>
    </source>
</evidence>
<keyword evidence="5 7" id="KW-0862">Zinc</keyword>
<evidence type="ECO:0000256" key="2">
    <source>
        <dbReference type="ARBA" id="ARBA00022670"/>
    </source>
</evidence>
<evidence type="ECO:0000259" key="8">
    <source>
        <dbReference type="Pfam" id="PF01432"/>
    </source>
</evidence>
<dbReference type="GO" id="GO:0005794">
    <property type="term" value="C:Golgi apparatus"/>
    <property type="evidence" value="ECO:0007669"/>
    <property type="project" value="EnsemblFungi"/>
</dbReference>
<dbReference type="STRING" id="1344416.A0A139ACZ2"/>
<comment type="cofactor">
    <cofactor evidence="7">
        <name>Zn(2+)</name>
        <dbReference type="ChEBI" id="CHEBI:29105"/>
    </cofactor>
    <text evidence="7">Binds 1 zinc ion.</text>
</comment>
<evidence type="ECO:0000256" key="1">
    <source>
        <dbReference type="ARBA" id="ARBA00006040"/>
    </source>
</evidence>
<dbReference type="PANTHER" id="PTHR11804">
    <property type="entry name" value="PROTEASE M3 THIMET OLIGOPEPTIDASE-RELATED"/>
    <property type="match status" value="1"/>
</dbReference>
<dbReference type="GO" id="GO:0006518">
    <property type="term" value="P:peptide metabolic process"/>
    <property type="evidence" value="ECO:0007669"/>
    <property type="project" value="TreeGrafter"/>
</dbReference>
<proteinExistence type="inferred from homology"/>
<dbReference type="EMBL" id="KQ965769">
    <property type="protein sequence ID" value="KXS14454.1"/>
    <property type="molecule type" value="Genomic_DNA"/>
</dbReference>
<dbReference type="InterPro" id="IPR024079">
    <property type="entry name" value="MetalloPept_cat_dom_sf"/>
</dbReference>
<dbReference type="InterPro" id="IPR024080">
    <property type="entry name" value="Neurolysin/TOP_N"/>
</dbReference>
<evidence type="ECO:0000256" key="4">
    <source>
        <dbReference type="ARBA" id="ARBA00022801"/>
    </source>
</evidence>
<dbReference type="Gene3D" id="1.10.1370.10">
    <property type="entry name" value="Neurolysin, domain 3"/>
    <property type="match status" value="1"/>
</dbReference>
<dbReference type="GO" id="GO:0006508">
    <property type="term" value="P:proteolysis"/>
    <property type="evidence" value="ECO:0007669"/>
    <property type="project" value="UniProtKB-KW"/>
</dbReference>
<dbReference type="GO" id="GO:0000324">
    <property type="term" value="C:fungal-type vacuole"/>
    <property type="evidence" value="ECO:0007669"/>
    <property type="project" value="EnsemblFungi"/>
</dbReference>
<dbReference type="Gene3D" id="1.20.1050.40">
    <property type="entry name" value="Endopeptidase. Chain P, domain 1"/>
    <property type="match status" value="1"/>
</dbReference>
<gene>
    <name evidence="9" type="ORF">M427DRAFT_155983</name>
</gene>
<dbReference type="InterPro" id="IPR045090">
    <property type="entry name" value="Pept_M3A_M3B"/>
</dbReference>
<keyword evidence="10" id="KW-1185">Reference proteome</keyword>
<evidence type="ECO:0000256" key="5">
    <source>
        <dbReference type="ARBA" id="ARBA00022833"/>
    </source>
</evidence>
<dbReference type="Gene3D" id="3.40.390.10">
    <property type="entry name" value="Collagenase (Catalytic Domain)"/>
    <property type="match status" value="1"/>
</dbReference>
<evidence type="ECO:0000256" key="6">
    <source>
        <dbReference type="ARBA" id="ARBA00023049"/>
    </source>
</evidence>
<dbReference type="InterPro" id="IPR024077">
    <property type="entry name" value="Neurolysin/TOP_dom2"/>
</dbReference>
<protein>
    <submittedName>
        <fullName evidence="9">Zincin</fullName>
    </submittedName>
</protein>
<dbReference type="Pfam" id="PF01432">
    <property type="entry name" value="Peptidase_M3"/>
    <property type="match status" value="1"/>
</dbReference>
<dbReference type="OrthoDB" id="534666at2759"/>
<feature type="domain" description="Peptidase M3A/M3B catalytic" evidence="8">
    <location>
        <begin position="287"/>
        <end position="740"/>
    </location>
</feature>
<dbReference type="GO" id="GO:0004222">
    <property type="term" value="F:metalloendopeptidase activity"/>
    <property type="evidence" value="ECO:0007669"/>
    <property type="project" value="EnsemblFungi"/>
</dbReference>
<dbReference type="GO" id="GO:0046872">
    <property type="term" value="F:metal ion binding"/>
    <property type="evidence" value="ECO:0007669"/>
    <property type="project" value="UniProtKB-UniRule"/>
</dbReference>
<name>A0A139ACZ2_GONPJ</name>
<dbReference type="GO" id="GO:0005758">
    <property type="term" value="C:mitochondrial intermembrane space"/>
    <property type="evidence" value="ECO:0007669"/>
    <property type="project" value="EnsemblFungi"/>
</dbReference>
<organism evidence="9 10">
    <name type="scientific">Gonapodya prolifera (strain JEL478)</name>
    <name type="common">Monoblepharis prolifera</name>
    <dbReference type="NCBI Taxonomy" id="1344416"/>
    <lineage>
        <taxon>Eukaryota</taxon>
        <taxon>Fungi</taxon>
        <taxon>Fungi incertae sedis</taxon>
        <taxon>Chytridiomycota</taxon>
        <taxon>Chytridiomycota incertae sedis</taxon>
        <taxon>Monoblepharidomycetes</taxon>
        <taxon>Monoblepharidales</taxon>
        <taxon>Gonapodyaceae</taxon>
        <taxon>Gonapodya</taxon>
    </lineage>
</organism>
<keyword evidence="3 7" id="KW-0479">Metal-binding</keyword>